<accession>A0A9N7TVT4</accession>
<sequence>MVGQASAVFPLFSLDGSGFTASVEVWLFPPLLLAPVILCGLASSVFINKDVSLHKWKKEEEEEEEEEEKSLNNLLTDPTLLILIMNPRNVVAGRTSVLFTNVPVPAVQPPPHQQVHVRTVAPVTGSSSCSLSWAGVRAVSPHVCFITSSSGLSYGSRTGHSSERIISAEDKRKIMGFITQTEPLCLHSGRPGASLERRNRPASHPEEKGSSFVWSCVDQTVRGPVLQHPDTRRSTDALLPLVKSFKITTEELMSLNAPVYPKFTAAGQLSKKLFAYSAIQWW</sequence>
<dbReference type="AlphaFoldDB" id="A0A9N7TVT4"/>
<comment type="caution">
    <text evidence="3">The sequence shown here is derived from an EMBL/GenBank/DDBJ whole genome shotgun (WGS) entry which is preliminary data.</text>
</comment>
<feature type="compositionally biased region" description="Basic and acidic residues" evidence="1">
    <location>
        <begin position="195"/>
        <end position="208"/>
    </location>
</feature>
<keyword evidence="4" id="KW-1185">Reference proteome</keyword>
<evidence type="ECO:0000256" key="2">
    <source>
        <dbReference type="SAM" id="Phobius"/>
    </source>
</evidence>
<evidence type="ECO:0000256" key="1">
    <source>
        <dbReference type="SAM" id="MobiDB-lite"/>
    </source>
</evidence>
<keyword evidence="2" id="KW-0812">Transmembrane</keyword>
<keyword evidence="2" id="KW-0472">Membrane</keyword>
<evidence type="ECO:0000313" key="4">
    <source>
        <dbReference type="Proteomes" id="UP001153269"/>
    </source>
</evidence>
<protein>
    <submittedName>
        <fullName evidence="3">Uncharacterized protein</fullName>
    </submittedName>
</protein>
<keyword evidence="2" id="KW-1133">Transmembrane helix</keyword>
<feature type="transmembrane region" description="Helical" evidence="2">
    <location>
        <begin position="26"/>
        <end position="47"/>
    </location>
</feature>
<name>A0A9N7TVT4_PLEPL</name>
<dbReference type="Proteomes" id="UP001153269">
    <property type="component" value="Unassembled WGS sequence"/>
</dbReference>
<evidence type="ECO:0000313" key="3">
    <source>
        <dbReference type="EMBL" id="CAB1419637.1"/>
    </source>
</evidence>
<proteinExistence type="predicted"/>
<dbReference type="EMBL" id="CADEAL010000402">
    <property type="protein sequence ID" value="CAB1419637.1"/>
    <property type="molecule type" value="Genomic_DNA"/>
</dbReference>
<organism evidence="3 4">
    <name type="scientific">Pleuronectes platessa</name>
    <name type="common">European plaice</name>
    <dbReference type="NCBI Taxonomy" id="8262"/>
    <lineage>
        <taxon>Eukaryota</taxon>
        <taxon>Metazoa</taxon>
        <taxon>Chordata</taxon>
        <taxon>Craniata</taxon>
        <taxon>Vertebrata</taxon>
        <taxon>Euteleostomi</taxon>
        <taxon>Actinopterygii</taxon>
        <taxon>Neopterygii</taxon>
        <taxon>Teleostei</taxon>
        <taxon>Neoteleostei</taxon>
        <taxon>Acanthomorphata</taxon>
        <taxon>Carangaria</taxon>
        <taxon>Pleuronectiformes</taxon>
        <taxon>Pleuronectoidei</taxon>
        <taxon>Pleuronectidae</taxon>
        <taxon>Pleuronectes</taxon>
    </lineage>
</organism>
<feature type="region of interest" description="Disordered" evidence="1">
    <location>
        <begin position="188"/>
        <end position="208"/>
    </location>
</feature>
<gene>
    <name evidence="3" type="ORF">PLEPLA_LOCUS7486</name>
</gene>
<reference evidence="3" key="1">
    <citation type="submission" date="2020-03" db="EMBL/GenBank/DDBJ databases">
        <authorList>
            <person name="Weist P."/>
        </authorList>
    </citation>
    <scope>NUCLEOTIDE SEQUENCE</scope>
</reference>